<evidence type="ECO:0000256" key="4">
    <source>
        <dbReference type="ARBA" id="ARBA00022475"/>
    </source>
</evidence>
<dbReference type="AlphaFoldDB" id="A0A1M4MM24"/>
<gene>
    <name evidence="10" type="primary">pstC</name>
    <name evidence="10" type="ORF">L21_1885</name>
</gene>
<feature type="transmembrane region" description="Helical" evidence="8">
    <location>
        <begin position="141"/>
        <end position="164"/>
    </location>
</feature>
<organism evidence="10 11">
    <name type="scientific">Methanoculleus chikugoensis</name>
    <dbReference type="NCBI Taxonomy" id="118126"/>
    <lineage>
        <taxon>Archaea</taxon>
        <taxon>Methanobacteriati</taxon>
        <taxon>Methanobacteriota</taxon>
        <taxon>Stenosarchaea group</taxon>
        <taxon>Methanomicrobia</taxon>
        <taxon>Methanomicrobiales</taxon>
        <taxon>Methanomicrobiaceae</taxon>
        <taxon>Methanoculleus</taxon>
    </lineage>
</organism>
<evidence type="ECO:0000256" key="1">
    <source>
        <dbReference type="ARBA" id="ARBA00004651"/>
    </source>
</evidence>
<evidence type="ECO:0000259" key="9">
    <source>
        <dbReference type="PROSITE" id="PS50928"/>
    </source>
</evidence>
<evidence type="ECO:0000256" key="2">
    <source>
        <dbReference type="ARBA" id="ARBA00007069"/>
    </source>
</evidence>
<dbReference type="GO" id="GO:0005886">
    <property type="term" value="C:plasma membrane"/>
    <property type="evidence" value="ECO:0007669"/>
    <property type="project" value="UniProtKB-SubCell"/>
</dbReference>
<feature type="transmembrane region" description="Helical" evidence="8">
    <location>
        <begin position="224"/>
        <end position="245"/>
    </location>
</feature>
<dbReference type="NCBIfam" id="TIGR00974">
    <property type="entry name" value="3a0107s02c"/>
    <property type="match status" value="1"/>
</dbReference>
<keyword evidence="3" id="KW-0813">Transport</keyword>
<evidence type="ECO:0000313" key="11">
    <source>
        <dbReference type="Proteomes" id="UP000184671"/>
    </source>
</evidence>
<dbReference type="STRING" id="118126.L21_1885"/>
<dbReference type="GO" id="GO:0005315">
    <property type="term" value="F:phosphate transmembrane transporter activity"/>
    <property type="evidence" value="ECO:0007669"/>
    <property type="project" value="InterPro"/>
</dbReference>
<feature type="transmembrane region" description="Helical" evidence="8">
    <location>
        <begin position="425"/>
        <end position="455"/>
    </location>
</feature>
<keyword evidence="4" id="KW-1003">Cell membrane</keyword>
<accession>A0A1M4MM24</accession>
<evidence type="ECO:0000256" key="5">
    <source>
        <dbReference type="ARBA" id="ARBA00022692"/>
    </source>
</evidence>
<dbReference type="EMBL" id="FMID01000045">
    <property type="protein sequence ID" value="SCL75965.1"/>
    <property type="molecule type" value="Genomic_DNA"/>
</dbReference>
<evidence type="ECO:0000256" key="7">
    <source>
        <dbReference type="ARBA" id="ARBA00023136"/>
    </source>
</evidence>
<evidence type="ECO:0000256" key="8">
    <source>
        <dbReference type="SAM" id="Phobius"/>
    </source>
</evidence>
<dbReference type="PROSITE" id="PS50928">
    <property type="entry name" value="ABC_TM1"/>
    <property type="match status" value="2"/>
</dbReference>
<dbReference type="SUPFAM" id="SSF161098">
    <property type="entry name" value="MetI-like"/>
    <property type="match status" value="2"/>
</dbReference>
<dbReference type="PANTHER" id="PTHR43470">
    <property type="entry name" value="PHOSPHATE TRANSPORT SYSTEM PERMEASE PROTEIN PSTA-RELATED"/>
    <property type="match status" value="1"/>
</dbReference>
<evidence type="ECO:0000256" key="6">
    <source>
        <dbReference type="ARBA" id="ARBA00022989"/>
    </source>
</evidence>
<dbReference type="Proteomes" id="UP000184671">
    <property type="component" value="Unassembled WGS sequence"/>
</dbReference>
<dbReference type="PANTHER" id="PTHR43470:SF3">
    <property type="entry name" value="PHOSPHATE TRANSPORT SYSTEM PERMEASE PROTEIN PSTA-RELATED"/>
    <property type="match status" value="1"/>
</dbReference>
<feature type="domain" description="ABC transmembrane type-1" evidence="9">
    <location>
        <begin position="100"/>
        <end position="314"/>
    </location>
</feature>
<reference evidence="10 11" key="1">
    <citation type="submission" date="2016-08" db="EMBL/GenBank/DDBJ databases">
        <authorList>
            <person name="Seilhamer J.J."/>
        </authorList>
    </citation>
    <scope>NUCLEOTIDE SEQUENCE [LARGE SCALE GENOMIC DNA]</scope>
    <source>
        <strain evidence="10">L21-II-0</strain>
    </source>
</reference>
<feature type="transmembrane region" description="Helical" evidence="8">
    <location>
        <begin position="376"/>
        <end position="405"/>
    </location>
</feature>
<feature type="transmembrane region" description="Helical" evidence="8">
    <location>
        <begin position="44"/>
        <end position="64"/>
    </location>
</feature>
<dbReference type="InterPro" id="IPR000515">
    <property type="entry name" value="MetI-like"/>
</dbReference>
<dbReference type="InterPro" id="IPR035906">
    <property type="entry name" value="MetI-like_sf"/>
</dbReference>
<dbReference type="RefSeq" id="WP_074370202.1">
    <property type="nucleotide sequence ID" value="NZ_FMID01000045.1"/>
</dbReference>
<keyword evidence="5 8" id="KW-0812">Transmembrane</keyword>
<protein>
    <submittedName>
        <fullName evidence="10">Phosphate transport system permease protein PstC</fullName>
    </submittedName>
</protein>
<feature type="domain" description="ABC transmembrane type-1" evidence="9">
    <location>
        <begin position="429"/>
        <end position="636"/>
    </location>
</feature>
<proteinExistence type="inferred from homology"/>
<feature type="transmembrane region" description="Helical" evidence="8">
    <location>
        <begin position="106"/>
        <end position="129"/>
    </location>
</feature>
<dbReference type="InterPro" id="IPR005672">
    <property type="entry name" value="Phosphate_PstA"/>
</dbReference>
<dbReference type="NCBIfam" id="TIGR02138">
    <property type="entry name" value="phosphate_pstC"/>
    <property type="match status" value="1"/>
</dbReference>
<feature type="transmembrane region" description="Helical" evidence="8">
    <location>
        <begin position="293"/>
        <end position="314"/>
    </location>
</feature>
<comment type="subcellular location">
    <subcellularLocation>
        <location evidence="1">Cell membrane</location>
        <topology evidence="1">Multi-pass membrane protein</topology>
    </subcellularLocation>
</comment>
<feature type="transmembrane region" description="Helical" evidence="8">
    <location>
        <begin position="619"/>
        <end position="637"/>
    </location>
</feature>
<feature type="transmembrane region" description="Helical" evidence="8">
    <location>
        <begin position="176"/>
        <end position="195"/>
    </location>
</feature>
<keyword evidence="7 8" id="KW-0472">Membrane</keyword>
<sequence length="647" mass="68372">MAKGFSIRARCRNFGWPRDRGTSEIGRPVIGAERRFVDRAVGKLLFCAALAAIVAVFFIIVFLLRDGYQIVLETGLWDFLAGAEWNPTGRNPAYGVFPLITGTLQVMALAMVIAVPLSIGSAVFIAEIASPGMKSIIKPAIELLAGIPSVVYGFFGLILLTDWIRVAFDQPSGSSWLAGSILLAIMAIPTITSVAEDAISSVPREFKEGSLALGATHWQTIRRVIVPGALSGISAAIILGMGRAIGETMAVLMVTGNAAVIPDPIYDVFSPVRTLTGTLGIEMGEVAFGSTHYHALFGVAVVLLFITLAINSAARVITTRIQGTQGTARPIPSGRVTAAIRRSTPYRALTAAASRITHAASAPFGRLLPPRTSQRCAFLLISLSVAIVIAALGVILFEIVVNGAGAISWEFLTGSPRDLGRAGGIFPAIVGTFYLVGGALAVALPLGIATAVYLVEYTAETPLTRSIRAAVDLLNGTPSIVFGLFGFAFLVLFMGFGVSLIAGQITLGLMILPTIIRTTEEALRSIPGSLREGSYALGATKWQTISRVVLPPALPGILTGAILSIGRAAGETAPIMFTAAIFSSRFLPSSLTEPVMALPYHLFVLTTTVPGAATQSYGTAFVLLLLVLTIYLAAILVRRRYRRETVM</sequence>
<dbReference type="Gene3D" id="1.10.3720.10">
    <property type="entry name" value="MetI-like"/>
    <property type="match status" value="2"/>
</dbReference>
<name>A0A1M4MM24_9EURY</name>
<dbReference type="GO" id="GO:0035435">
    <property type="term" value="P:phosphate ion transmembrane transport"/>
    <property type="evidence" value="ECO:0007669"/>
    <property type="project" value="InterPro"/>
</dbReference>
<evidence type="ECO:0000256" key="3">
    <source>
        <dbReference type="ARBA" id="ARBA00022448"/>
    </source>
</evidence>
<dbReference type="InterPro" id="IPR011864">
    <property type="entry name" value="Phosphate_PstC"/>
</dbReference>
<dbReference type="Pfam" id="PF00528">
    <property type="entry name" value="BPD_transp_1"/>
    <property type="match status" value="2"/>
</dbReference>
<dbReference type="CDD" id="cd06261">
    <property type="entry name" value="TM_PBP2"/>
    <property type="match status" value="2"/>
</dbReference>
<evidence type="ECO:0000313" key="10">
    <source>
        <dbReference type="EMBL" id="SCL75965.1"/>
    </source>
</evidence>
<comment type="similarity">
    <text evidence="2">Belongs to the binding-protein-dependent transport system permease family. CysTW subfamily.</text>
</comment>
<keyword evidence="6 8" id="KW-1133">Transmembrane helix</keyword>